<name>A0ABT0W7H0_9BACI</name>
<gene>
    <name evidence="2" type="ORF">NDK43_07380</name>
</gene>
<evidence type="ECO:0000256" key="1">
    <source>
        <dbReference type="SAM" id="MobiDB-lite"/>
    </source>
</evidence>
<dbReference type="EMBL" id="JAMQCR010000001">
    <property type="protein sequence ID" value="MCM2532251.1"/>
    <property type="molecule type" value="Genomic_DNA"/>
</dbReference>
<feature type="compositionally biased region" description="Polar residues" evidence="1">
    <location>
        <begin position="28"/>
        <end position="39"/>
    </location>
</feature>
<feature type="region of interest" description="Disordered" evidence="1">
    <location>
        <begin position="16"/>
        <end position="57"/>
    </location>
</feature>
<keyword evidence="3" id="KW-1185">Reference proteome</keyword>
<feature type="compositionally biased region" description="Basic and acidic residues" evidence="1">
    <location>
        <begin position="40"/>
        <end position="57"/>
    </location>
</feature>
<proteinExistence type="predicted"/>
<sequence length="57" mass="7373">MKKRSRLRRRIREWLNNRKKRKEENPLPSFTNRWMNRNQEQLEKPKEFYQNEKPTEE</sequence>
<accession>A0ABT0W7H0</accession>
<organism evidence="2 3">
    <name type="scientific">Neobacillus pocheonensis</name>
    <dbReference type="NCBI Taxonomy" id="363869"/>
    <lineage>
        <taxon>Bacteria</taxon>
        <taxon>Bacillati</taxon>
        <taxon>Bacillota</taxon>
        <taxon>Bacilli</taxon>
        <taxon>Bacillales</taxon>
        <taxon>Bacillaceae</taxon>
        <taxon>Neobacillus</taxon>
    </lineage>
</organism>
<dbReference type="Proteomes" id="UP001523262">
    <property type="component" value="Unassembled WGS sequence"/>
</dbReference>
<protein>
    <submittedName>
        <fullName evidence="2">Uncharacterized protein</fullName>
    </submittedName>
</protein>
<reference evidence="2 3" key="1">
    <citation type="submission" date="2022-06" db="EMBL/GenBank/DDBJ databases">
        <authorList>
            <person name="Jeon C.O."/>
        </authorList>
    </citation>
    <scope>NUCLEOTIDE SEQUENCE [LARGE SCALE GENOMIC DNA]</scope>
    <source>
        <strain evidence="2 3">KCTC 13943</strain>
    </source>
</reference>
<comment type="caution">
    <text evidence="2">The sequence shown here is derived from an EMBL/GenBank/DDBJ whole genome shotgun (WGS) entry which is preliminary data.</text>
</comment>
<evidence type="ECO:0000313" key="2">
    <source>
        <dbReference type="EMBL" id="MCM2532251.1"/>
    </source>
</evidence>
<evidence type="ECO:0000313" key="3">
    <source>
        <dbReference type="Proteomes" id="UP001523262"/>
    </source>
</evidence>